<dbReference type="Gene3D" id="3.40.50.150">
    <property type="entry name" value="Vaccinia Virus protein VP39"/>
    <property type="match status" value="1"/>
</dbReference>
<evidence type="ECO:0000256" key="1">
    <source>
        <dbReference type="ARBA" id="ARBA00022679"/>
    </source>
</evidence>
<comment type="caution">
    <text evidence="3">The sequence shown here is derived from an EMBL/GenBank/DDBJ whole genome shotgun (WGS) entry which is preliminary data.</text>
</comment>
<dbReference type="RefSeq" id="WP_132420002.1">
    <property type="nucleotide sequence ID" value="NZ_SKFG01000031.1"/>
</dbReference>
<protein>
    <submittedName>
        <fullName evidence="3">Class I SAM-dependent methyltransferase</fullName>
    </submittedName>
</protein>
<accession>A0A4R4E764</accession>
<evidence type="ECO:0000313" key="4">
    <source>
        <dbReference type="Proteomes" id="UP000295418"/>
    </source>
</evidence>
<reference evidence="3 4" key="1">
    <citation type="submission" date="2019-03" db="EMBL/GenBank/DDBJ databases">
        <authorList>
            <person name="Kim M.K.M."/>
        </authorList>
    </citation>
    <scope>NUCLEOTIDE SEQUENCE [LARGE SCALE GENOMIC DNA]</scope>
    <source>
        <strain evidence="3 4">18JY21-1</strain>
    </source>
</reference>
<sequence length="257" mass="29969">MFNDNLEEYDDPILYDTENDPHQSDIPLLIKWAQQTTGPILDIACGTGRATIPLARLGRPTVGVDLHQGMLDQAKVKSDKLDLAIDWKQQDCTKLDLPAKSSFVYMVGNSFQHFHTNESQNALLTSIHQHMNEEGIFIFDTRFPSAEELLQPTTESYWRTYQDPITHHQVDVYTISEYDALRQIQHYTTIRKYIDEHKQLVKENKTHISLRYVYPQEMERILQYNGFAIISIYKNWDETPIDNDSYSMIYICKKVSS</sequence>
<keyword evidence="1 3" id="KW-0808">Transferase</keyword>
<proteinExistence type="predicted"/>
<dbReference type="Gene3D" id="2.20.25.110">
    <property type="entry name" value="S-adenosyl-L-methionine-dependent methyltransferases"/>
    <property type="match status" value="1"/>
</dbReference>
<dbReference type="InterPro" id="IPR029063">
    <property type="entry name" value="SAM-dependent_MTases_sf"/>
</dbReference>
<keyword evidence="3" id="KW-0489">Methyltransferase</keyword>
<dbReference type="GO" id="GO:0008168">
    <property type="term" value="F:methyltransferase activity"/>
    <property type="evidence" value="ECO:0007669"/>
    <property type="project" value="UniProtKB-KW"/>
</dbReference>
<dbReference type="GO" id="GO:0032259">
    <property type="term" value="P:methylation"/>
    <property type="evidence" value="ECO:0007669"/>
    <property type="project" value="UniProtKB-KW"/>
</dbReference>
<keyword evidence="4" id="KW-1185">Reference proteome</keyword>
<dbReference type="Pfam" id="PF13649">
    <property type="entry name" value="Methyltransf_25"/>
    <property type="match status" value="1"/>
</dbReference>
<dbReference type="OrthoDB" id="9804312at2"/>
<organism evidence="3 4">
    <name type="scientific">Paenibacillus albiflavus</name>
    <dbReference type="NCBI Taxonomy" id="2545760"/>
    <lineage>
        <taxon>Bacteria</taxon>
        <taxon>Bacillati</taxon>
        <taxon>Bacillota</taxon>
        <taxon>Bacilli</taxon>
        <taxon>Bacillales</taxon>
        <taxon>Paenibacillaceae</taxon>
        <taxon>Paenibacillus</taxon>
    </lineage>
</organism>
<evidence type="ECO:0000313" key="3">
    <source>
        <dbReference type="EMBL" id="TCZ73555.1"/>
    </source>
</evidence>
<name>A0A4R4E764_9BACL</name>
<dbReference type="SUPFAM" id="SSF53335">
    <property type="entry name" value="S-adenosyl-L-methionine-dependent methyltransferases"/>
    <property type="match status" value="1"/>
</dbReference>
<gene>
    <name evidence="3" type="ORF">E0485_20830</name>
</gene>
<evidence type="ECO:0000259" key="2">
    <source>
        <dbReference type="Pfam" id="PF13649"/>
    </source>
</evidence>
<dbReference type="EMBL" id="SKFG01000031">
    <property type="protein sequence ID" value="TCZ73555.1"/>
    <property type="molecule type" value="Genomic_DNA"/>
</dbReference>
<dbReference type="InterPro" id="IPR041698">
    <property type="entry name" value="Methyltransf_25"/>
</dbReference>
<dbReference type="CDD" id="cd02440">
    <property type="entry name" value="AdoMet_MTases"/>
    <property type="match status" value="1"/>
</dbReference>
<dbReference type="PANTHER" id="PTHR43861">
    <property type="entry name" value="TRANS-ACONITATE 2-METHYLTRANSFERASE-RELATED"/>
    <property type="match status" value="1"/>
</dbReference>
<feature type="domain" description="Methyltransferase" evidence="2">
    <location>
        <begin position="40"/>
        <end position="135"/>
    </location>
</feature>
<dbReference type="Proteomes" id="UP000295418">
    <property type="component" value="Unassembled WGS sequence"/>
</dbReference>
<dbReference type="AlphaFoldDB" id="A0A4R4E764"/>